<dbReference type="PANTHER" id="PTHR38030">
    <property type="entry name" value="PROTOPORPHYRINOGEN IX DEHYDROGENASE [MENAQUINONE]"/>
    <property type="match status" value="1"/>
</dbReference>
<dbReference type="GO" id="GO:0006783">
    <property type="term" value="P:heme biosynthetic process"/>
    <property type="evidence" value="ECO:0007669"/>
    <property type="project" value="TreeGrafter"/>
</dbReference>
<dbReference type="InterPro" id="IPR026816">
    <property type="entry name" value="Flavodoxin_dom"/>
</dbReference>
<reference evidence="2" key="1">
    <citation type="submission" date="2021-04" db="EMBL/GenBank/DDBJ databases">
        <title>Sinoanaerobacter chloroacetimidivorans sp. nov., an obligate anaerobic bacterium isolated from anaerobic sludge.</title>
        <authorList>
            <person name="Bao Y."/>
        </authorList>
    </citation>
    <scope>NUCLEOTIDE SEQUENCE</scope>
    <source>
        <strain evidence="2">BAD-6</strain>
    </source>
</reference>
<dbReference type="Pfam" id="PF12724">
    <property type="entry name" value="Flavodoxin_5"/>
    <property type="match status" value="1"/>
</dbReference>
<dbReference type="PANTHER" id="PTHR38030:SF2">
    <property type="entry name" value="PROTOPORPHYRINOGEN IX DEHYDROGENASE [QUINONE]"/>
    <property type="match status" value="1"/>
</dbReference>
<evidence type="ECO:0000259" key="1">
    <source>
        <dbReference type="Pfam" id="PF12724"/>
    </source>
</evidence>
<dbReference type="PROSITE" id="PS00201">
    <property type="entry name" value="FLAVODOXIN"/>
    <property type="match status" value="1"/>
</dbReference>
<evidence type="ECO:0000313" key="3">
    <source>
        <dbReference type="Proteomes" id="UP000675664"/>
    </source>
</evidence>
<dbReference type="GO" id="GO:0010181">
    <property type="term" value="F:FMN binding"/>
    <property type="evidence" value="ECO:0007669"/>
    <property type="project" value="InterPro"/>
</dbReference>
<name>A0A8J7W403_9FIRM</name>
<reference evidence="2" key="2">
    <citation type="submission" date="2021-04" db="EMBL/GenBank/DDBJ databases">
        <authorList>
            <person name="Liu J."/>
        </authorList>
    </citation>
    <scope>NUCLEOTIDE SEQUENCE</scope>
    <source>
        <strain evidence="2">BAD-6</strain>
    </source>
</reference>
<dbReference type="AlphaFoldDB" id="A0A8J7W403"/>
<organism evidence="2 3">
    <name type="scientific">Sinanaerobacter chloroacetimidivorans</name>
    <dbReference type="NCBI Taxonomy" id="2818044"/>
    <lineage>
        <taxon>Bacteria</taxon>
        <taxon>Bacillati</taxon>
        <taxon>Bacillota</taxon>
        <taxon>Clostridia</taxon>
        <taxon>Peptostreptococcales</taxon>
        <taxon>Anaerovoracaceae</taxon>
        <taxon>Sinanaerobacter</taxon>
    </lineage>
</organism>
<dbReference type="InterPro" id="IPR029039">
    <property type="entry name" value="Flavoprotein-like_sf"/>
</dbReference>
<dbReference type="InterPro" id="IPR052200">
    <property type="entry name" value="Protoporphyrinogen_IX_DH"/>
</dbReference>
<accession>A0A8J7W403</accession>
<dbReference type="GO" id="GO:0009055">
    <property type="term" value="F:electron transfer activity"/>
    <property type="evidence" value="ECO:0007669"/>
    <property type="project" value="InterPro"/>
</dbReference>
<feature type="domain" description="Flavodoxin" evidence="1">
    <location>
        <begin position="6"/>
        <end position="138"/>
    </location>
</feature>
<proteinExistence type="predicted"/>
<protein>
    <submittedName>
        <fullName evidence="2">Flavodoxin</fullName>
    </submittedName>
</protein>
<dbReference type="SUPFAM" id="SSF52218">
    <property type="entry name" value="Flavoproteins"/>
    <property type="match status" value="1"/>
</dbReference>
<dbReference type="InterPro" id="IPR001226">
    <property type="entry name" value="Flavodoxin_CS"/>
</dbReference>
<dbReference type="EMBL" id="JAGSND010000008">
    <property type="protein sequence ID" value="MBR0598728.1"/>
    <property type="molecule type" value="Genomic_DNA"/>
</dbReference>
<dbReference type="Gene3D" id="3.40.50.360">
    <property type="match status" value="1"/>
</dbReference>
<dbReference type="Proteomes" id="UP000675664">
    <property type="component" value="Unassembled WGS sequence"/>
</dbReference>
<gene>
    <name evidence="2" type="ORF">KCX82_12630</name>
</gene>
<keyword evidence="3" id="KW-1185">Reference proteome</keyword>
<comment type="caution">
    <text evidence="2">The sequence shown here is derived from an EMBL/GenBank/DDBJ whole genome shotgun (WGS) entry which is preliminary data.</text>
</comment>
<dbReference type="RefSeq" id="WP_227018859.1">
    <property type="nucleotide sequence ID" value="NZ_JAGSND010000008.1"/>
</dbReference>
<sequence length="178" mass="20287">MKKIAVVYRSKSGFTEKYAKWIAGSTGADLMEGSKIKPEDLVPYDIIVYGGGLYVGGIYGLKLITDHDELLRDKHIIVFCQGATPVRPEIRDEVKKKNFTSEQQERIAFYMLRGGFDYKKLGLVDKVLMNILKFKLKRKEKPSADERGMLAAYSHPVDFTDEKNIQSILNTIGDYIRE</sequence>
<evidence type="ECO:0000313" key="2">
    <source>
        <dbReference type="EMBL" id="MBR0598728.1"/>
    </source>
</evidence>
<dbReference type="GO" id="GO:0070819">
    <property type="term" value="F:menaquinone-dependent protoporphyrinogen oxidase activity"/>
    <property type="evidence" value="ECO:0007669"/>
    <property type="project" value="TreeGrafter"/>
</dbReference>